<keyword evidence="4" id="KW-0410">Iron transport</keyword>
<feature type="domain" description="TonB-dependent receptor-like beta-barrel" evidence="14">
    <location>
        <begin position="252"/>
        <end position="636"/>
    </location>
</feature>
<keyword evidence="6" id="KW-0408">Iron</keyword>
<comment type="subcellular location">
    <subcellularLocation>
        <location evidence="1 11">Cell outer membrane</location>
        <topology evidence="1 11">Multi-pass membrane protein</topology>
    </subcellularLocation>
</comment>
<accession>A0A4R6YTX8</accession>
<keyword evidence="16" id="KW-0675">Receptor</keyword>
<keyword evidence="9 11" id="KW-0472">Membrane</keyword>
<evidence type="ECO:0000256" key="4">
    <source>
        <dbReference type="ARBA" id="ARBA00022496"/>
    </source>
</evidence>
<dbReference type="CDD" id="cd01347">
    <property type="entry name" value="ligand_gated_channel"/>
    <property type="match status" value="1"/>
</dbReference>
<evidence type="ECO:0000256" key="2">
    <source>
        <dbReference type="ARBA" id="ARBA00022448"/>
    </source>
</evidence>
<name>A0A4R6YTX8_9GAMM</name>
<organism evidence="16 17">
    <name type="scientific">Tahibacter aquaticus</name>
    <dbReference type="NCBI Taxonomy" id="520092"/>
    <lineage>
        <taxon>Bacteria</taxon>
        <taxon>Pseudomonadati</taxon>
        <taxon>Pseudomonadota</taxon>
        <taxon>Gammaproteobacteria</taxon>
        <taxon>Lysobacterales</taxon>
        <taxon>Rhodanobacteraceae</taxon>
        <taxon>Tahibacter</taxon>
    </lineage>
</organism>
<dbReference type="InterPro" id="IPR012910">
    <property type="entry name" value="Plug_dom"/>
</dbReference>
<sequence length="675" mass="73606">MLVLPLSSAILLALATTPPLTPDDAGGPRHEVLPRIDVQATAAAEVEAARARLNETAGAVGVVDAERYKEQRASTLADALGFAAGVFVQPRFGSEESRLSVRGSGLQRTFHLRGLELMQDGVYLNQADGGGDFQAVEPLAARYIEVYRGANALQYGAATLGGAVNFVSPTGRSAPAVDLRLEGGSFGYARGQLALAGADEKQDYYASVSVFDQDGYRDHARQETYRLFANYGLMLERGESRFYLSQVDTNSQLPGSLTLAELQSDPTRAAPGNLSGDQRRDFSLSRIANRTVLQVDDASDLEIGAFYAAKHLNHPIFQVLVQSSRDYGANLRWRHDADWGGHRSVWTLGAAAIQGRLRDRRYANIGGERGAPTNGFDNDATRLSLFAEQQYYLTPATALVLGVQASRNRREAQDTLITGGRDESYARSYSGVSPKLGLRHELGEGVTVFGNISRSYEPPSFGELAGGPNVTLVDAQKATSGELGLRVEKSTLSLDAALYRADLRDELLALSDADGNPRGTVNAPRTRHQGLEFAATWRISDALEWRGAYLWNDFRFDGDAVYGDNRLAGVAPQLLRTELRWSFGSWYVAPTAEWSPQRSFVDHANTLAAKGYAIAGLRVGGDWQQQWRWFVDARNLGGKRYAATTGVIADARGQDSRQFLPGDGRSVFVGLEWRR</sequence>
<evidence type="ECO:0000259" key="14">
    <source>
        <dbReference type="Pfam" id="PF00593"/>
    </source>
</evidence>
<keyword evidence="5 11" id="KW-0812">Transmembrane</keyword>
<evidence type="ECO:0000256" key="6">
    <source>
        <dbReference type="ARBA" id="ARBA00023004"/>
    </source>
</evidence>
<evidence type="ECO:0000313" key="16">
    <source>
        <dbReference type="EMBL" id="TDR41970.1"/>
    </source>
</evidence>
<dbReference type="GO" id="GO:0006826">
    <property type="term" value="P:iron ion transport"/>
    <property type="evidence" value="ECO:0007669"/>
    <property type="project" value="UniProtKB-KW"/>
</dbReference>
<dbReference type="Gene3D" id="2.40.170.20">
    <property type="entry name" value="TonB-dependent receptor, beta-barrel domain"/>
    <property type="match status" value="1"/>
</dbReference>
<dbReference type="PANTHER" id="PTHR32552">
    <property type="entry name" value="FERRICHROME IRON RECEPTOR-RELATED"/>
    <property type="match status" value="1"/>
</dbReference>
<dbReference type="AlphaFoldDB" id="A0A4R6YTX8"/>
<dbReference type="Pfam" id="PF00593">
    <property type="entry name" value="TonB_dep_Rec_b-barrel"/>
    <property type="match status" value="1"/>
</dbReference>
<keyword evidence="13" id="KW-0732">Signal</keyword>
<dbReference type="Pfam" id="PF07715">
    <property type="entry name" value="Plug"/>
    <property type="match status" value="1"/>
</dbReference>
<evidence type="ECO:0000256" key="3">
    <source>
        <dbReference type="ARBA" id="ARBA00022452"/>
    </source>
</evidence>
<evidence type="ECO:0000256" key="5">
    <source>
        <dbReference type="ARBA" id="ARBA00022692"/>
    </source>
</evidence>
<reference evidence="16 17" key="1">
    <citation type="submission" date="2019-03" db="EMBL/GenBank/DDBJ databases">
        <title>Genomic Encyclopedia of Type Strains, Phase IV (KMG-IV): sequencing the most valuable type-strain genomes for metagenomic binning, comparative biology and taxonomic classification.</title>
        <authorList>
            <person name="Goeker M."/>
        </authorList>
    </citation>
    <scope>NUCLEOTIDE SEQUENCE [LARGE SCALE GENOMIC DNA]</scope>
    <source>
        <strain evidence="16 17">DSM 21667</strain>
    </source>
</reference>
<keyword evidence="8 12" id="KW-0798">TonB box</keyword>
<feature type="domain" description="TonB-dependent receptor plug" evidence="15">
    <location>
        <begin position="53"/>
        <end position="163"/>
    </location>
</feature>
<dbReference type="GO" id="GO:0009279">
    <property type="term" value="C:cell outer membrane"/>
    <property type="evidence" value="ECO:0007669"/>
    <property type="project" value="UniProtKB-SubCell"/>
</dbReference>
<comment type="caution">
    <text evidence="16">The sequence shown here is derived from an EMBL/GenBank/DDBJ whole genome shotgun (WGS) entry which is preliminary data.</text>
</comment>
<feature type="signal peptide" evidence="13">
    <location>
        <begin position="1"/>
        <end position="15"/>
    </location>
</feature>
<keyword evidence="10 11" id="KW-0998">Cell outer membrane</keyword>
<protein>
    <submittedName>
        <fullName evidence="16">Iron complex outermembrane receptor protein</fullName>
    </submittedName>
</protein>
<evidence type="ECO:0000256" key="7">
    <source>
        <dbReference type="ARBA" id="ARBA00023065"/>
    </source>
</evidence>
<dbReference type="PANTHER" id="PTHR32552:SF81">
    <property type="entry name" value="TONB-DEPENDENT OUTER MEMBRANE RECEPTOR"/>
    <property type="match status" value="1"/>
</dbReference>
<evidence type="ECO:0000256" key="12">
    <source>
        <dbReference type="RuleBase" id="RU003357"/>
    </source>
</evidence>
<evidence type="ECO:0000256" key="11">
    <source>
        <dbReference type="PROSITE-ProRule" id="PRU01360"/>
    </source>
</evidence>
<dbReference type="OrthoDB" id="9760620at2"/>
<comment type="similarity">
    <text evidence="11 12">Belongs to the TonB-dependent receptor family.</text>
</comment>
<dbReference type="Proteomes" id="UP000295293">
    <property type="component" value="Unassembled WGS sequence"/>
</dbReference>
<evidence type="ECO:0000256" key="10">
    <source>
        <dbReference type="ARBA" id="ARBA00023237"/>
    </source>
</evidence>
<dbReference type="EMBL" id="SNZH01000009">
    <property type="protein sequence ID" value="TDR41970.1"/>
    <property type="molecule type" value="Genomic_DNA"/>
</dbReference>
<evidence type="ECO:0000313" key="17">
    <source>
        <dbReference type="Proteomes" id="UP000295293"/>
    </source>
</evidence>
<dbReference type="InterPro" id="IPR039426">
    <property type="entry name" value="TonB-dep_rcpt-like"/>
</dbReference>
<evidence type="ECO:0000256" key="8">
    <source>
        <dbReference type="ARBA" id="ARBA00023077"/>
    </source>
</evidence>
<dbReference type="PROSITE" id="PS52016">
    <property type="entry name" value="TONB_DEPENDENT_REC_3"/>
    <property type="match status" value="1"/>
</dbReference>
<evidence type="ECO:0000256" key="9">
    <source>
        <dbReference type="ARBA" id="ARBA00023136"/>
    </source>
</evidence>
<dbReference type="InterPro" id="IPR036942">
    <property type="entry name" value="Beta-barrel_TonB_sf"/>
</dbReference>
<feature type="chain" id="PRO_5020210020" evidence="13">
    <location>
        <begin position="16"/>
        <end position="675"/>
    </location>
</feature>
<dbReference type="Gene3D" id="2.170.130.10">
    <property type="entry name" value="TonB-dependent receptor, plug domain"/>
    <property type="match status" value="1"/>
</dbReference>
<evidence type="ECO:0000259" key="15">
    <source>
        <dbReference type="Pfam" id="PF07715"/>
    </source>
</evidence>
<evidence type="ECO:0000256" key="13">
    <source>
        <dbReference type="SAM" id="SignalP"/>
    </source>
</evidence>
<keyword evidence="2 11" id="KW-0813">Transport</keyword>
<evidence type="ECO:0000256" key="1">
    <source>
        <dbReference type="ARBA" id="ARBA00004571"/>
    </source>
</evidence>
<dbReference type="RefSeq" id="WP_133819471.1">
    <property type="nucleotide sequence ID" value="NZ_SNZH01000009.1"/>
</dbReference>
<dbReference type="InterPro" id="IPR037066">
    <property type="entry name" value="Plug_dom_sf"/>
</dbReference>
<keyword evidence="7" id="KW-0406">Ion transport</keyword>
<proteinExistence type="inferred from homology"/>
<gene>
    <name evidence="16" type="ORF">DFR29_10926</name>
</gene>
<dbReference type="InterPro" id="IPR000531">
    <property type="entry name" value="Beta-barrel_TonB"/>
</dbReference>
<keyword evidence="17" id="KW-1185">Reference proteome</keyword>
<dbReference type="SUPFAM" id="SSF56935">
    <property type="entry name" value="Porins"/>
    <property type="match status" value="1"/>
</dbReference>
<keyword evidence="3 11" id="KW-1134">Transmembrane beta strand</keyword>